<evidence type="ECO:0000256" key="2">
    <source>
        <dbReference type="ARBA" id="ARBA00022448"/>
    </source>
</evidence>
<evidence type="ECO:0000256" key="1">
    <source>
        <dbReference type="ARBA" id="ARBA00004141"/>
    </source>
</evidence>
<accession>A0A1B6KVL9</accession>
<sequence length="516" mass="57225">MSPTKEKLRDVKFEEAMEIAGYGKFSMYIIFLSGLTISISLLGSVDISYLLPAAECDFQLSSADKGLLSSAYFIGTIAASHLSGFLADTLGRRYILVRGLSLNVLVYILTSLAPNFWTFFVLKFLTGVLTCPTMIATFPFLGEFIPTKRRSQALLITTSISNLSLLYSTLIGWLTLRGTWKIDLWFITFAPWRLFYLLCGMPSLIASILFYLTPESPKFLLTRGKKGDTLKVLQRVHSINSGKLPDSYPIKSVSMDADEFAPPLVQGKGAGALLKHVCNQTLPLFKPPFFKNLVYCLIMLYSLCLCVNSIFLWLPEIINRMVQFKEENQGRFYICEMMSRDSGNVTAEPGTTGECKATINTAVFVPNFLISLVQPIVMLIASFIVPLFDRRLVLGFLVVCCSGMAFLITWVPVASVIVILLGGIPIIAGICYNVLTGIVIELFPTYIRAMAVSLNMISGRMGSITGSQLFSQMIDSHCSLLFKIISGLLLCCAVVPFFFKLKKVPPEEPSERETHT</sequence>
<protein>
    <recommendedName>
        <fullName evidence="7">Major facilitator superfamily (MFS) profile domain-containing protein</fullName>
    </recommendedName>
</protein>
<feature type="transmembrane region" description="Helical" evidence="6">
    <location>
        <begin position="194"/>
        <end position="213"/>
    </location>
</feature>
<evidence type="ECO:0000256" key="3">
    <source>
        <dbReference type="ARBA" id="ARBA00022692"/>
    </source>
</evidence>
<keyword evidence="4 6" id="KW-1133">Transmembrane helix</keyword>
<dbReference type="InterPro" id="IPR020846">
    <property type="entry name" value="MFS_dom"/>
</dbReference>
<proteinExistence type="predicted"/>
<feature type="transmembrane region" description="Helical" evidence="6">
    <location>
        <begin position="417"/>
        <end position="440"/>
    </location>
</feature>
<feature type="domain" description="Major facilitator superfamily (MFS) profile" evidence="7">
    <location>
        <begin position="26"/>
        <end position="504"/>
    </location>
</feature>
<feature type="transmembrane region" description="Helical" evidence="6">
    <location>
        <begin position="480"/>
        <end position="499"/>
    </location>
</feature>
<evidence type="ECO:0000259" key="7">
    <source>
        <dbReference type="PROSITE" id="PS50850"/>
    </source>
</evidence>
<feature type="transmembrane region" description="Helical" evidence="6">
    <location>
        <begin position="27"/>
        <end position="51"/>
    </location>
</feature>
<comment type="subcellular location">
    <subcellularLocation>
        <location evidence="1">Membrane</location>
        <topology evidence="1">Multi-pass membrane protein</topology>
    </subcellularLocation>
</comment>
<reference evidence="8" key="1">
    <citation type="submission" date="2015-11" db="EMBL/GenBank/DDBJ databases">
        <title>De novo transcriptome assembly of four potential Pierce s Disease insect vectors from Arizona vineyards.</title>
        <authorList>
            <person name="Tassone E.E."/>
        </authorList>
    </citation>
    <scope>NUCLEOTIDE SEQUENCE</scope>
</reference>
<dbReference type="EMBL" id="GEBQ01024546">
    <property type="protein sequence ID" value="JAT15431.1"/>
    <property type="molecule type" value="Transcribed_RNA"/>
</dbReference>
<organism evidence="8">
    <name type="scientific">Graphocephala atropunctata</name>
    <dbReference type="NCBI Taxonomy" id="36148"/>
    <lineage>
        <taxon>Eukaryota</taxon>
        <taxon>Metazoa</taxon>
        <taxon>Ecdysozoa</taxon>
        <taxon>Arthropoda</taxon>
        <taxon>Hexapoda</taxon>
        <taxon>Insecta</taxon>
        <taxon>Pterygota</taxon>
        <taxon>Neoptera</taxon>
        <taxon>Paraneoptera</taxon>
        <taxon>Hemiptera</taxon>
        <taxon>Auchenorrhyncha</taxon>
        <taxon>Membracoidea</taxon>
        <taxon>Cicadellidae</taxon>
        <taxon>Cicadellinae</taxon>
        <taxon>Cicadellini</taxon>
        <taxon>Graphocephala</taxon>
    </lineage>
</organism>
<evidence type="ECO:0000256" key="5">
    <source>
        <dbReference type="ARBA" id="ARBA00023136"/>
    </source>
</evidence>
<dbReference type="Pfam" id="PF07690">
    <property type="entry name" value="MFS_1"/>
    <property type="match status" value="1"/>
</dbReference>
<feature type="transmembrane region" description="Helical" evidence="6">
    <location>
        <begin position="95"/>
        <end position="113"/>
    </location>
</feature>
<feature type="transmembrane region" description="Helical" evidence="6">
    <location>
        <begin position="368"/>
        <end position="385"/>
    </location>
</feature>
<dbReference type="InterPro" id="IPR011701">
    <property type="entry name" value="MFS"/>
</dbReference>
<name>A0A1B6KVL9_9HEMI</name>
<dbReference type="GO" id="GO:0016020">
    <property type="term" value="C:membrane"/>
    <property type="evidence" value="ECO:0007669"/>
    <property type="project" value="UniProtKB-SubCell"/>
</dbReference>
<feature type="transmembrane region" description="Helical" evidence="6">
    <location>
        <begin position="71"/>
        <end position="88"/>
    </location>
</feature>
<feature type="transmembrane region" description="Helical" evidence="6">
    <location>
        <begin position="293"/>
        <end position="314"/>
    </location>
</feature>
<dbReference type="SUPFAM" id="SSF103473">
    <property type="entry name" value="MFS general substrate transporter"/>
    <property type="match status" value="1"/>
</dbReference>
<evidence type="ECO:0000313" key="8">
    <source>
        <dbReference type="EMBL" id="JAT15431.1"/>
    </source>
</evidence>
<dbReference type="PANTHER" id="PTHR23511">
    <property type="entry name" value="SYNAPTIC VESICLE GLYCOPROTEIN 2"/>
    <property type="match status" value="1"/>
</dbReference>
<keyword evidence="5 6" id="KW-0472">Membrane</keyword>
<dbReference type="Gene3D" id="1.20.1250.20">
    <property type="entry name" value="MFS general substrate transporter like domains"/>
    <property type="match status" value="1"/>
</dbReference>
<feature type="transmembrane region" description="Helical" evidence="6">
    <location>
        <begin position="392"/>
        <end position="411"/>
    </location>
</feature>
<feature type="transmembrane region" description="Helical" evidence="6">
    <location>
        <begin position="153"/>
        <end position="174"/>
    </location>
</feature>
<dbReference type="GO" id="GO:0022857">
    <property type="term" value="F:transmembrane transporter activity"/>
    <property type="evidence" value="ECO:0007669"/>
    <property type="project" value="InterPro"/>
</dbReference>
<feature type="transmembrane region" description="Helical" evidence="6">
    <location>
        <begin position="119"/>
        <end position="141"/>
    </location>
</feature>
<dbReference type="PANTHER" id="PTHR23511:SF35">
    <property type="entry name" value="MAJOR FACILITATOR SUPERFAMILY (MFS) PROFILE DOMAIN-CONTAINING PROTEIN"/>
    <property type="match status" value="1"/>
</dbReference>
<dbReference type="AlphaFoldDB" id="A0A1B6KVL9"/>
<gene>
    <name evidence="8" type="ORF">g.9461</name>
</gene>
<keyword evidence="3 6" id="KW-0812">Transmembrane</keyword>
<evidence type="ECO:0000256" key="6">
    <source>
        <dbReference type="SAM" id="Phobius"/>
    </source>
</evidence>
<keyword evidence="2" id="KW-0813">Transport</keyword>
<dbReference type="PROSITE" id="PS50850">
    <property type="entry name" value="MFS"/>
    <property type="match status" value="1"/>
</dbReference>
<evidence type="ECO:0000256" key="4">
    <source>
        <dbReference type="ARBA" id="ARBA00022989"/>
    </source>
</evidence>
<dbReference type="InterPro" id="IPR036259">
    <property type="entry name" value="MFS_trans_sf"/>
</dbReference>